<dbReference type="AlphaFoldDB" id="A0AAW0AD70"/>
<dbReference type="Proteomes" id="UP001362999">
    <property type="component" value="Unassembled WGS sequence"/>
</dbReference>
<accession>A0AAW0AD70</accession>
<feature type="region of interest" description="Disordered" evidence="1">
    <location>
        <begin position="164"/>
        <end position="194"/>
    </location>
</feature>
<feature type="region of interest" description="Disordered" evidence="1">
    <location>
        <begin position="94"/>
        <end position="121"/>
    </location>
</feature>
<name>A0AAW0AD70_9AGAR</name>
<evidence type="ECO:0008006" key="4">
    <source>
        <dbReference type="Google" id="ProtNLM"/>
    </source>
</evidence>
<keyword evidence="3" id="KW-1185">Reference proteome</keyword>
<feature type="compositionally biased region" description="Gly residues" evidence="1">
    <location>
        <begin position="380"/>
        <end position="390"/>
    </location>
</feature>
<feature type="compositionally biased region" description="Low complexity" evidence="1">
    <location>
        <begin position="421"/>
        <end position="430"/>
    </location>
</feature>
<dbReference type="InterPro" id="IPR050194">
    <property type="entry name" value="Glycosyltransferase_grp1"/>
</dbReference>
<evidence type="ECO:0000313" key="2">
    <source>
        <dbReference type="EMBL" id="KAK7006851.1"/>
    </source>
</evidence>
<feature type="region of interest" description="Disordered" evidence="1">
    <location>
        <begin position="227"/>
        <end position="258"/>
    </location>
</feature>
<comment type="caution">
    <text evidence="2">The sequence shown here is derived from an EMBL/GenBank/DDBJ whole genome shotgun (WGS) entry which is preliminary data.</text>
</comment>
<dbReference type="Gene3D" id="3.40.50.2000">
    <property type="entry name" value="Glycogen Phosphorylase B"/>
    <property type="match status" value="2"/>
</dbReference>
<gene>
    <name evidence="2" type="ORF">R3P38DRAFT_3600758</name>
</gene>
<feature type="compositionally biased region" description="Low complexity" evidence="1">
    <location>
        <begin position="94"/>
        <end position="110"/>
    </location>
</feature>
<evidence type="ECO:0000313" key="3">
    <source>
        <dbReference type="Proteomes" id="UP001362999"/>
    </source>
</evidence>
<organism evidence="2 3">
    <name type="scientific">Favolaschia claudopus</name>
    <dbReference type="NCBI Taxonomy" id="2862362"/>
    <lineage>
        <taxon>Eukaryota</taxon>
        <taxon>Fungi</taxon>
        <taxon>Dikarya</taxon>
        <taxon>Basidiomycota</taxon>
        <taxon>Agaricomycotina</taxon>
        <taxon>Agaricomycetes</taxon>
        <taxon>Agaricomycetidae</taxon>
        <taxon>Agaricales</taxon>
        <taxon>Marasmiineae</taxon>
        <taxon>Mycenaceae</taxon>
        <taxon>Favolaschia</taxon>
    </lineage>
</organism>
<proteinExistence type="predicted"/>
<feature type="compositionally biased region" description="Low complexity" evidence="1">
    <location>
        <begin position="234"/>
        <end position="257"/>
    </location>
</feature>
<feature type="compositionally biased region" description="Acidic residues" evidence="1">
    <location>
        <begin position="180"/>
        <end position="191"/>
    </location>
</feature>
<dbReference type="EMBL" id="JAWWNJ010000074">
    <property type="protein sequence ID" value="KAK7006851.1"/>
    <property type="molecule type" value="Genomic_DNA"/>
</dbReference>
<feature type="compositionally biased region" description="Acidic residues" evidence="1">
    <location>
        <begin position="399"/>
        <end position="410"/>
    </location>
</feature>
<feature type="compositionally biased region" description="Low complexity" evidence="1">
    <location>
        <begin position="164"/>
        <end position="177"/>
    </location>
</feature>
<dbReference type="SUPFAM" id="SSF53756">
    <property type="entry name" value="UDP-Glycosyltransferase/glycogen phosphorylase"/>
    <property type="match status" value="2"/>
</dbReference>
<dbReference type="PANTHER" id="PTHR45947:SF3">
    <property type="entry name" value="SULFOQUINOVOSYL TRANSFERASE SQD2"/>
    <property type="match status" value="1"/>
</dbReference>
<evidence type="ECO:0000256" key="1">
    <source>
        <dbReference type="SAM" id="MobiDB-lite"/>
    </source>
</evidence>
<protein>
    <recommendedName>
        <fullName evidence="4">Glycosyltransferase</fullName>
    </recommendedName>
</protein>
<feature type="region of interest" description="Disordered" evidence="1">
    <location>
        <begin position="380"/>
        <end position="430"/>
    </location>
</feature>
<dbReference type="PANTHER" id="PTHR45947">
    <property type="entry name" value="SULFOQUINOVOSYL TRANSFERASE SQD2"/>
    <property type="match status" value="1"/>
</dbReference>
<dbReference type="Pfam" id="PF13692">
    <property type="entry name" value="Glyco_trans_1_4"/>
    <property type="match status" value="1"/>
</dbReference>
<sequence length="487" mass="50472">MGQLTGERLGEAVGSADVFCSPSITETFGQVTLQGMAAGLPVVGVYAEGTADLGTADLVGHWDGGVDVSDGKGGRKGRRGCGLLLDPLVRYPSSATASSSHASTSTSTSAVEDTTKPPTHAAGMYAAGKKEEEDIPTPDSAVCFKPFDPVPVILELPSPSLSLPVSAAASAGSQTHAAPEDESQDGDEDGDDFFRVPTTMMMSAASSATFLASADVDVQCSSSVLAGSSGRHASPSISTSTSTSGSPSSSPQASPHPRSYRALAPLLRVDSPEFPEIMEAYAGLMRVLATNPDLRTTLGQRAYERSKRFTWEACSQRMVDVYAEVVAEGGQASSSMAAGASTSMTAGKTKAETQTPRRIFSGKRKNGKKALGDVEAQIVGGGVRGEVGDGGGDDKVQREEEEEEEEEEGGTGEASRLRSQPSSPTFPTPASTIAALGANVREWTTYLLDVVVVVHAVVGATLSHAAFMVPTGDDLAGLMWGSRRRRS</sequence>
<reference evidence="2 3" key="1">
    <citation type="journal article" date="2024" name="J Genomics">
        <title>Draft genome sequencing and assembly of Favolaschia claudopus CIRM-BRFM 2984 isolated from oak limbs.</title>
        <authorList>
            <person name="Navarro D."/>
            <person name="Drula E."/>
            <person name="Chaduli D."/>
            <person name="Cazenave R."/>
            <person name="Ahrendt S."/>
            <person name="Wang J."/>
            <person name="Lipzen A."/>
            <person name="Daum C."/>
            <person name="Barry K."/>
            <person name="Grigoriev I.V."/>
            <person name="Favel A."/>
            <person name="Rosso M.N."/>
            <person name="Martin F."/>
        </authorList>
    </citation>
    <scope>NUCLEOTIDE SEQUENCE [LARGE SCALE GENOMIC DNA]</scope>
    <source>
        <strain evidence="2 3">CIRM-BRFM 2984</strain>
    </source>
</reference>